<keyword evidence="1" id="KW-0812">Transmembrane</keyword>
<keyword evidence="3" id="KW-1185">Reference proteome</keyword>
<reference evidence="2 3" key="1">
    <citation type="submission" date="2019-07" db="EMBL/GenBank/DDBJ databases">
        <title>Whole genome shotgun sequence of Pseudonocardia asaccharolytica NBRC 16224.</title>
        <authorList>
            <person name="Hosoyama A."/>
            <person name="Uohara A."/>
            <person name="Ohji S."/>
            <person name="Ichikawa N."/>
        </authorList>
    </citation>
    <scope>NUCLEOTIDE SEQUENCE [LARGE SCALE GENOMIC DNA]</scope>
    <source>
        <strain evidence="2 3">NBRC 16224</strain>
    </source>
</reference>
<feature type="transmembrane region" description="Helical" evidence="1">
    <location>
        <begin position="34"/>
        <end position="52"/>
    </location>
</feature>
<feature type="transmembrane region" description="Helical" evidence="1">
    <location>
        <begin position="127"/>
        <end position="146"/>
    </location>
</feature>
<dbReference type="RefSeq" id="WP_028931731.1">
    <property type="nucleotide sequence ID" value="NZ_AUII01000036.1"/>
</dbReference>
<keyword evidence="1" id="KW-0472">Membrane</keyword>
<gene>
    <name evidence="2" type="ORF">PA7_36130</name>
</gene>
<dbReference type="STRING" id="1123024.GCA_000423625_04531"/>
<name>A0A511D4Q4_9PSEU</name>
<feature type="transmembrane region" description="Helical" evidence="1">
    <location>
        <begin position="58"/>
        <end position="81"/>
    </location>
</feature>
<keyword evidence="1" id="KW-1133">Transmembrane helix</keyword>
<evidence type="ECO:0008006" key="4">
    <source>
        <dbReference type="Google" id="ProtNLM"/>
    </source>
</evidence>
<dbReference type="Proteomes" id="UP000321328">
    <property type="component" value="Unassembled WGS sequence"/>
</dbReference>
<dbReference type="EMBL" id="BJVI01000046">
    <property type="protein sequence ID" value="GEL19776.1"/>
    <property type="molecule type" value="Genomic_DNA"/>
</dbReference>
<proteinExistence type="predicted"/>
<comment type="caution">
    <text evidence="2">The sequence shown here is derived from an EMBL/GenBank/DDBJ whole genome shotgun (WGS) entry which is preliminary data.</text>
</comment>
<sequence length="180" mass="18728">MATERSGAAPARGTPTTRRGALAARLAAGNPSRLLYGAVVSSAVLAVVGEHGETAPQVLLAVVLVLTVYWLAHVYVETLAGRLGAPARGPRQDLWWAWRHEAPILLGGVPALLVLAVSFLLGASVSTATNVALWVTVALLAGAGYLGGYRTGRTGWRLLADTLVVALIGVLTILLKTLLH</sequence>
<protein>
    <recommendedName>
        <fullName evidence="4">Integral membrane protein</fullName>
    </recommendedName>
</protein>
<feature type="transmembrane region" description="Helical" evidence="1">
    <location>
        <begin position="102"/>
        <end position="121"/>
    </location>
</feature>
<evidence type="ECO:0000256" key="1">
    <source>
        <dbReference type="SAM" id="Phobius"/>
    </source>
</evidence>
<accession>A0A511D4Q4</accession>
<evidence type="ECO:0000313" key="2">
    <source>
        <dbReference type="EMBL" id="GEL19776.1"/>
    </source>
</evidence>
<evidence type="ECO:0000313" key="3">
    <source>
        <dbReference type="Proteomes" id="UP000321328"/>
    </source>
</evidence>
<dbReference type="AlphaFoldDB" id="A0A511D4Q4"/>
<feature type="transmembrane region" description="Helical" evidence="1">
    <location>
        <begin position="158"/>
        <end position="179"/>
    </location>
</feature>
<organism evidence="2 3">
    <name type="scientific">Pseudonocardia asaccharolytica DSM 44247 = NBRC 16224</name>
    <dbReference type="NCBI Taxonomy" id="1123024"/>
    <lineage>
        <taxon>Bacteria</taxon>
        <taxon>Bacillati</taxon>
        <taxon>Actinomycetota</taxon>
        <taxon>Actinomycetes</taxon>
        <taxon>Pseudonocardiales</taxon>
        <taxon>Pseudonocardiaceae</taxon>
        <taxon>Pseudonocardia</taxon>
    </lineage>
</organism>